<comment type="caution">
    <text evidence="5">The sequence shown here is derived from an EMBL/GenBank/DDBJ whole genome shotgun (WGS) entry which is preliminary data.</text>
</comment>
<dbReference type="InterPro" id="IPR050555">
    <property type="entry name" value="Bact_Solute-Bind_Prot2"/>
</dbReference>
<dbReference type="GO" id="GO:0030288">
    <property type="term" value="C:outer membrane-bounded periplasmic space"/>
    <property type="evidence" value="ECO:0007669"/>
    <property type="project" value="TreeGrafter"/>
</dbReference>
<dbReference type="AlphaFoldDB" id="A0A0P9CZC1"/>
<accession>A0A0P9CZC1</accession>
<gene>
    <name evidence="5" type="ORF">SE17_44120</name>
</gene>
<feature type="signal peptide" evidence="3">
    <location>
        <begin position="1"/>
        <end position="16"/>
    </location>
</feature>
<evidence type="ECO:0000256" key="2">
    <source>
        <dbReference type="ARBA" id="ARBA00007639"/>
    </source>
</evidence>
<evidence type="ECO:0000259" key="4">
    <source>
        <dbReference type="Pfam" id="PF13407"/>
    </source>
</evidence>
<feature type="non-terminal residue" evidence="5">
    <location>
        <position position="142"/>
    </location>
</feature>
<dbReference type="GO" id="GO:0030246">
    <property type="term" value="F:carbohydrate binding"/>
    <property type="evidence" value="ECO:0007669"/>
    <property type="project" value="TreeGrafter"/>
</dbReference>
<name>A0A0P9CZC1_9CHLR</name>
<sequence>MLLVLMLALAACQVPATSTRQKLTIAWVTKSLGNPVFDLGRAGALQKAKELSESGAVDVQVQVLGPVSADAVEQARILDDLIARGVDGIAVSCNDPTACVAPINRAVAAGIPVMTWDSDSPQSQRFAFLSIDNYAAGQTAAD</sequence>
<comment type="similarity">
    <text evidence="2">Belongs to the bacterial solute-binding protein 2 family.</text>
</comment>
<dbReference type="EMBL" id="LJCR01003725">
    <property type="protein sequence ID" value="KPV45071.1"/>
    <property type="molecule type" value="Genomic_DNA"/>
</dbReference>
<organism evidence="5 6">
    <name type="scientific">Kouleothrix aurantiaca</name>
    <dbReference type="NCBI Taxonomy" id="186479"/>
    <lineage>
        <taxon>Bacteria</taxon>
        <taxon>Bacillati</taxon>
        <taxon>Chloroflexota</taxon>
        <taxon>Chloroflexia</taxon>
        <taxon>Chloroflexales</taxon>
        <taxon>Roseiflexineae</taxon>
        <taxon>Roseiflexaceae</taxon>
        <taxon>Kouleothrix</taxon>
    </lineage>
</organism>
<keyword evidence="6" id="KW-1185">Reference proteome</keyword>
<dbReference type="Pfam" id="PF13407">
    <property type="entry name" value="Peripla_BP_4"/>
    <property type="match status" value="1"/>
</dbReference>
<protein>
    <submittedName>
        <fullName evidence="5">ABC transporter substrate-binding protein</fullName>
    </submittedName>
</protein>
<feature type="domain" description="Periplasmic binding protein" evidence="4">
    <location>
        <begin position="25"/>
        <end position="142"/>
    </location>
</feature>
<reference evidence="5 6" key="1">
    <citation type="submission" date="2015-09" db="EMBL/GenBank/DDBJ databases">
        <title>Draft genome sequence of Kouleothrix aurantiaca JCM 19913.</title>
        <authorList>
            <person name="Hemp J."/>
        </authorList>
    </citation>
    <scope>NUCLEOTIDE SEQUENCE [LARGE SCALE GENOMIC DNA]</scope>
    <source>
        <strain evidence="5 6">COM-B</strain>
    </source>
</reference>
<evidence type="ECO:0000256" key="3">
    <source>
        <dbReference type="SAM" id="SignalP"/>
    </source>
</evidence>
<proteinExistence type="inferred from homology"/>
<evidence type="ECO:0000313" key="5">
    <source>
        <dbReference type="EMBL" id="KPV45071.1"/>
    </source>
</evidence>
<keyword evidence="3" id="KW-0732">Signal</keyword>
<evidence type="ECO:0000256" key="1">
    <source>
        <dbReference type="ARBA" id="ARBA00004196"/>
    </source>
</evidence>
<dbReference type="InterPro" id="IPR025997">
    <property type="entry name" value="SBP_2_dom"/>
</dbReference>
<dbReference type="PANTHER" id="PTHR30036:SF7">
    <property type="entry name" value="ABC TRANSPORTER PERIPLASMIC-BINDING PROTEIN YPHF"/>
    <property type="match status" value="1"/>
</dbReference>
<comment type="subcellular location">
    <subcellularLocation>
        <location evidence="1">Cell envelope</location>
    </subcellularLocation>
</comment>
<evidence type="ECO:0000313" key="6">
    <source>
        <dbReference type="Proteomes" id="UP000050509"/>
    </source>
</evidence>
<dbReference type="PANTHER" id="PTHR30036">
    <property type="entry name" value="D-XYLOSE-BINDING PERIPLASMIC PROTEIN"/>
    <property type="match status" value="1"/>
</dbReference>
<dbReference type="SUPFAM" id="SSF53822">
    <property type="entry name" value="Periplasmic binding protein-like I"/>
    <property type="match status" value="1"/>
</dbReference>
<feature type="chain" id="PRO_5006156056" evidence="3">
    <location>
        <begin position="17"/>
        <end position="142"/>
    </location>
</feature>
<dbReference type="Gene3D" id="3.40.50.2300">
    <property type="match status" value="1"/>
</dbReference>
<dbReference type="InterPro" id="IPR028082">
    <property type="entry name" value="Peripla_BP_I"/>
</dbReference>
<dbReference type="Proteomes" id="UP000050509">
    <property type="component" value="Unassembled WGS sequence"/>
</dbReference>